<comment type="subcellular location">
    <subcellularLocation>
        <location evidence="1 7">Cell membrane</location>
        <topology evidence="1 7">Multi-pass membrane protein</topology>
    </subcellularLocation>
</comment>
<protein>
    <submittedName>
        <fullName evidence="9">Quaternary ammonium compound-resistance protein QacF</fullName>
    </submittedName>
</protein>
<dbReference type="PANTHER" id="PTHR30561">
    <property type="entry name" value="SMR FAMILY PROTON-DEPENDENT DRUG EFFLUX TRANSPORTER SUGE"/>
    <property type="match status" value="1"/>
</dbReference>
<dbReference type="Proteomes" id="UP000326702">
    <property type="component" value="Chromosome"/>
</dbReference>
<evidence type="ECO:0000256" key="8">
    <source>
        <dbReference type="SAM" id="Phobius"/>
    </source>
</evidence>
<evidence type="ECO:0000256" key="2">
    <source>
        <dbReference type="ARBA" id="ARBA00022448"/>
    </source>
</evidence>
<evidence type="ECO:0000256" key="6">
    <source>
        <dbReference type="ARBA" id="ARBA00023136"/>
    </source>
</evidence>
<dbReference type="AlphaFoldDB" id="A0A5P9Q731"/>
<feature type="transmembrane region" description="Helical" evidence="8">
    <location>
        <begin position="68"/>
        <end position="89"/>
    </location>
</feature>
<dbReference type="Gene3D" id="1.10.3730.20">
    <property type="match status" value="1"/>
</dbReference>
<dbReference type="InterPro" id="IPR037185">
    <property type="entry name" value="EmrE-like"/>
</dbReference>
<dbReference type="InterPro" id="IPR000390">
    <property type="entry name" value="Small_drug/metabolite_transptr"/>
</dbReference>
<feature type="transmembrane region" description="Helical" evidence="8">
    <location>
        <begin position="95"/>
        <end position="114"/>
    </location>
</feature>
<keyword evidence="6 8" id="KW-0472">Membrane</keyword>
<evidence type="ECO:0000256" key="5">
    <source>
        <dbReference type="ARBA" id="ARBA00022989"/>
    </source>
</evidence>
<reference evidence="9 10" key="1">
    <citation type="submission" date="2019-10" db="EMBL/GenBank/DDBJ databases">
        <title>Genome sequence of Luteimicrobium xylanilyticum HY-24.</title>
        <authorList>
            <person name="Kim D.Y."/>
            <person name="Park H.-Y."/>
        </authorList>
    </citation>
    <scope>NUCLEOTIDE SEQUENCE [LARGE SCALE GENOMIC DNA]</scope>
    <source>
        <strain evidence="9 10">HY-24</strain>
    </source>
</reference>
<evidence type="ECO:0000256" key="7">
    <source>
        <dbReference type="RuleBase" id="RU003942"/>
    </source>
</evidence>
<keyword evidence="10" id="KW-1185">Reference proteome</keyword>
<evidence type="ECO:0000313" key="9">
    <source>
        <dbReference type="EMBL" id="QFU97223.1"/>
    </source>
</evidence>
<dbReference type="EMBL" id="CP045529">
    <property type="protein sequence ID" value="QFU97223.1"/>
    <property type="molecule type" value="Genomic_DNA"/>
</dbReference>
<dbReference type="Pfam" id="PF00893">
    <property type="entry name" value="Multi_Drug_Res"/>
    <property type="match status" value="1"/>
</dbReference>
<dbReference type="RefSeq" id="WP_265576715.1">
    <property type="nucleotide sequence ID" value="NZ_BAABIH010000001.1"/>
</dbReference>
<gene>
    <name evidence="9" type="ORF">KDY119_00717</name>
</gene>
<keyword evidence="2" id="KW-0813">Transport</keyword>
<name>A0A5P9Q731_9MICO</name>
<evidence type="ECO:0000256" key="4">
    <source>
        <dbReference type="ARBA" id="ARBA00022692"/>
    </source>
</evidence>
<sequence>MNAISTTTGTGLAWGVLIVSGGFEAGWALCLKASHGFSRLWPSVGFVVLLAASMVGLSYALRSLPVGVAYGVWVGVGATATALLAIPLFGETVTVLKIVSLALVVAGIVGLNLAGGGHA</sequence>
<dbReference type="FunFam" id="1.10.3730.20:FF:000001">
    <property type="entry name" value="Quaternary ammonium compound resistance transporter SugE"/>
    <property type="match status" value="1"/>
</dbReference>
<feature type="transmembrane region" description="Helical" evidence="8">
    <location>
        <begin position="40"/>
        <end position="61"/>
    </location>
</feature>
<keyword evidence="3" id="KW-1003">Cell membrane</keyword>
<dbReference type="GO" id="GO:0022857">
    <property type="term" value="F:transmembrane transporter activity"/>
    <property type="evidence" value="ECO:0007669"/>
    <property type="project" value="InterPro"/>
</dbReference>
<accession>A0A5P9Q731</accession>
<evidence type="ECO:0000313" key="10">
    <source>
        <dbReference type="Proteomes" id="UP000326702"/>
    </source>
</evidence>
<comment type="similarity">
    <text evidence="7">Belongs to the drug/metabolite transporter (DMT) superfamily. Small multidrug resistance (SMR) (TC 2.A.7.1) family.</text>
</comment>
<evidence type="ECO:0000256" key="1">
    <source>
        <dbReference type="ARBA" id="ARBA00004651"/>
    </source>
</evidence>
<proteinExistence type="inferred from homology"/>
<evidence type="ECO:0000256" key="3">
    <source>
        <dbReference type="ARBA" id="ARBA00022475"/>
    </source>
</evidence>
<organism evidence="9 10">
    <name type="scientific">Luteimicrobium xylanilyticum</name>
    <dbReference type="NCBI Taxonomy" id="1133546"/>
    <lineage>
        <taxon>Bacteria</taxon>
        <taxon>Bacillati</taxon>
        <taxon>Actinomycetota</taxon>
        <taxon>Actinomycetes</taxon>
        <taxon>Micrococcales</taxon>
        <taxon>Luteimicrobium</taxon>
    </lineage>
</organism>
<dbReference type="InterPro" id="IPR045324">
    <property type="entry name" value="Small_multidrug_res"/>
</dbReference>
<keyword evidence="5 8" id="KW-1133">Transmembrane helix</keyword>
<feature type="transmembrane region" description="Helical" evidence="8">
    <location>
        <begin position="12"/>
        <end position="34"/>
    </location>
</feature>
<dbReference type="SUPFAM" id="SSF103481">
    <property type="entry name" value="Multidrug resistance efflux transporter EmrE"/>
    <property type="match status" value="1"/>
</dbReference>
<dbReference type="KEGG" id="lxl:KDY119_00717"/>
<dbReference type="GO" id="GO:0005886">
    <property type="term" value="C:plasma membrane"/>
    <property type="evidence" value="ECO:0007669"/>
    <property type="project" value="UniProtKB-SubCell"/>
</dbReference>
<keyword evidence="4 7" id="KW-0812">Transmembrane</keyword>
<dbReference type="PANTHER" id="PTHR30561:SF0">
    <property type="entry name" value="GUANIDINIUM EXPORTER"/>
    <property type="match status" value="1"/>
</dbReference>